<protein>
    <submittedName>
        <fullName evidence="1">Uncharacterized protein</fullName>
    </submittedName>
</protein>
<proteinExistence type="predicted"/>
<gene>
    <name evidence="1" type="ORF">SAMN05421812_11955</name>
</gene>
<dbReference type="AlphaFoldDB" id="A0A239PD93"/>
<name>A0A239PD93_9ACTN</name>
<organism evidence="1 2">
    <name type="scientific">Asanoa hainanensis</name>
    <dbReference type="NCBI Taxonomy" id="560556"/>
    <lineage>
        <taxon>Bacteria</taxon>
        <taxon>Bacillati</taxon>
        <taxon>Actinomycetota</taxon>
        <taxon>Actinomycetes</taxon>
        <taxon>Micromonosporales</taxon>
        <taxon>Micromonosporaceae</taxon>
        <taxon>Asanoa</taxon>
    </lineage>
</organism>
<keyword evidence="2" id="KW-1185">Reference proteome</keyword>
<sequence>MAWKVQRLDPERSRRRMQLLAELAGAKSVRERSQPRRAQGDRLRELIATRRRLAS</sequence>
<dbReference type="EMBL" id="FZPH01000019">
    <property type="protein sequence ID" value="SNT64972.1"/>
    <property type="molecule type" value="Genomic_DNA"/>
</dbReference>
<dbReference type="RefSeq" id="WP_179266492.1">
    <property type="nucleotide sequence ID" value="NZ_FZPH01000019.1"/>
</dbReference>
<accession>A0A239PD93</accession>
<evidence type="ECO:0000313" key="1">
    <source>
        <dbReference type="EMBL" id="SNT64972.1"/>
    </source>
</evidence>
<dbReference type="Proteomes" id="UP000198362">
    <property type="component" value="Unassembled WGS sequence"/>
</dbReference>
<reference evidence="1 2" key="1">
    <citation type="submission" date="2017-06" db="EMBL/GenBank/DDBJ databases">
        <authorList>
            <person name="Kim H.J."/>
            <person name="Triplett B.A."/>
        </authorList>
    </citation>
    <scope>NUCLEOTIDE SEQUENCE [LARGE SCALE GENOMIC DNA]</scope>
    <source>
        <strain evidence="1 2">CGMCC 4.5593</strain>
    </source>
</reference>
<evidence type="ECO:0000313" key="2">
    <source>
        <dbReference type="Proteomes" id="UP000198362"/>
    </source>
</evidence>